<dbReference type="InterPro" id="IPR008271">
    <property type="entry name" value="Ser/Thr_kinase_AS"/>
</dbReference>
<sequence>MTKPPQVLGEGSYGCIHRPPLKCKSPSSVITEGKVSKLIRKKEAETELKEYNLIQQADPEHQYYLGKPDVCNVDDSQANIAAISKCEMKKAVLKDMDNYQLLVMEYGGKNIQEYGRELRDLKETDTHRKLAQEFWVDFHQIMRGIQMLLKHRLVHHDMKTPNVLYCQKQRRMYLIDFGLMESIPESIQECRKNTYEMDINWWYFPYDSIWLTRRAFMDEIHELYEPSLPSYIKRKFTLKYEEDSEINNWMYSLKPMVQFTEEELNAAIDDFAEFVTETRENLDDGAYNRFVNQYFMTLDVYGLGVAGLELLGYTRKLVPDAFYHSARTFFLGLASFHPMRRPLIQTVLTDYEQILETTGMLKFDQTTFKFKDHVLVSVPKHQNFMIQSAHDAKESPRIADRTLEHMIEMDPIPSKKSKSATPVSPTLVPMLKTPSPKPPSPKPPSDTRRTRKLHYKIPTRIRKRRKTAKNI</sequence>
<dbReference type="SUPFAM" id="SSF56112">
    <property type="entry name" value="Protein kinase-like (PK-like)"/>
    <property type="match status" value="1"/>
</dbReference>
<dbReference type="GO" id="GO:0004674">
    <property type="term" value="F:protein serine/threonine kinase activity"/>
    <property type="evidence" value="ECO:0007669"/>
    <property type="project" value="TreeGrafter"/>
</dbReference>
<evidence type="ECO:0000259" key="2">
    <source>
        <dbReference type="PROSITE" id="PS50011"/>
    </source>
</evidence>
<dbReference type="PROSITE" id="PS50011">
    <property type="entry name" value="PROTEIN_KINASE_DOM"/>
    <property type="match status" value="1"/>
</dbReference>
<dbReference type="Gene3D" id="1.10.510.10">
    <property type="entry name" value="Transferase(Phosphotransferase) domain 1"/>
    <property type="match status" value="1"/>
</dbReference>
<dbReference type="PANTHER" id="PTHR44167:SF24">
    <property type="entry name" value="SERINE_THREONINE-PROTEIN KINASE CHK2"/>
    <property type="match status" value="1"/>
</dbReference>
<feature type="region of interest" description="Disordered" evidence="1">
    <location>
        <begin position="411"/>
        <end position="471"/>
    </location>
</feature>
<dbReference type="GO" id="GO:0044773">
    <property type="term" value="P:mitotic DNA damage checkpoint signaling"/>
    <property type="evidence" value="ECO:0007669"/>
    <property type="project" value="TreeGrafter"/>
</dbReference>
<dbReference type="PROSITE" id="PS00108">
    <property type="entry name" value="PROTEIN_KINASE_ST"/>
    <property type="match status" value="1"/>
</dbReference>
<protein>
    <recommendedName>
        <fullName evidence="2">Protein kinase domain-containing protein</fullName>
    </recommendedName>
</protein>
<feature type="compositionally biased region" description="Basic residues" evidence="1">
    <location>
        <begin position="449"/>
        <end position="471"/>
    </location>
</feature>
<dbReference type="InterPro" id="IPR000719">
    <property type="entry name" value="Prot_kinase_dom"/>
</dbReference>
<dbReference type="EMBL" id="MN738884">
    <property type="protein sequence ID" value="QHT29865.1"/>
    <property type="molecule type" value="Genomic_DNA"/>
</dbReference>
<dbReference type="InterPro" id="IPR011009">
    <property type="entry name" value="Kinase-like_dom_sf"/>
</dbReference>
<dbReference type="SMART" id="SM00220">
    <property type="entry name" value="S_TKc"/>
    <property type="match status" value="1"/>
</dbReference>
<feature type="compositionally biased region" description="Pro residues" evidence="1">
    <location>
        <begin position="435"/>
        <end position="444"/>
    </location>
</feature>
<evidence type="ECO:0000313" key="3">
    <source>
        <dbReference type="EMBL" id="QHT29865.1"/>
    </source>
</evidence>
<feature type="domain" description="Protein kinase" evidence="2">
    <location>
        <begin position="2"/>
        <end position="427"/>
    </location>
</feature>
<organism evidence="3">
    <name type="scientific">viral metagenome</name>
    <dbReference type="NCBI Taxonomy" id="1070528"/>
    <lineage>
        <taxon>unclassified sequences</taxon>
        <taxon>metagenomes</taxon>
        <taxon>organismal metagenomes</taxon>
    </lineage>
</organism>
<dbReference type="GO" id="GO:0005634">
    <property type="term" value="C:nucleus"/>
    <property type="evidence" value="ECO:0007669"/>
    <property type="project" value="TreeGrafter"/>
</dbReference>
<accession>A0A6C0ERE2</accession>
<proteinExistence type="predicted"/>
<reference evidence="3" key="1">
    <citation type="journal article" date="2020" name="Nature">
        <title>Giant virus diversity and host interactions through global metagenomics.</title>
        <authorList>
            <person name="Schulz F."/>
            <person name="Roux S."/>
            <person name="Paez-Espino D."/>
            <person name="Jungbluth S."/>
            <person name="Walsh D.A."/>
            <person name="Denef V.J."/>
            <person name="McMahon K.D."/>
            <person name="Konstantinidis K.T."/>
            <person name="Eloe-Fadrosh E.A."/>
            <person name="Kyrpides N.C."/>
            <person name="Woyke T."/>
        </authorList>
    </citation>
    <scope>NUCLEOTIDE SEQUENCE</scope>
    <source>
        <strain evidence="3">GVMAG-M-3300009068-24</strain>
    </source>
</reference>
<dbReference type="PANTHER" id="PTHR44167">
    <property type="entry name" value="OVARIAN-SPECIFIC SERINE/THREONINE-PROTEIN KINASE LOK-RELATED"/>
    <property type="match status" value="1"/>
</dbReference>
<dbReference type="Pfam" id="PF00069">
    <property type="entry name" value="Pkinase"/>
    <property type="match status" value="1"/>
</dbReference>
<dbReference type="AlphaFoldDB" id="A0A6C0ERE2"/>
<dbReference type="GO" id="GO:0005524">
    <property type="term" value="F:ATP binding"/>
    <property type="evidence" value="ECO:0007669"/>
    <property type="project" value="InterPro"/>
</dbReference>
<name>A0A6C0ERE2_9ZZZZ</name>
<evidence type="ECO:0000256" key="1">
    <source>
        <dbReference type="SAM" id="MobiDB-lite"/>
    </source>
</evidence>